<accession>A0A4P9UQF8</accession>
<protein>
    <submittedName>
        <fullName evidence="1">Uncharacterized protein</fullName>
    </submittedName>
</protein>
<dbReference type="EMBL" id="CP035467">
    <property type="protein sequence ID" value="QCW83669.1"/>
    <property type="molecule type" value="Genomic_DNA"/>
</dbReference>
<proteinExistence type="predicted"/>
<dbReference type="RefSeq" id="WP_017842518.1">
    <property type="nucleotide sequence ID" value="NZ_CP035467.1"/>
</dbReference>
<sequence>MKNHDQTSNVPILVWDTCDIALQQAQFLVESGEASDQDEGFTEACADSDLFTFEWEALTDCLTETMTSTNPDGHWHAEVENFGWRRQNGGKYFKAENGRELLHELLPNTECTFKIFLEDGRLRIQNFHHDAPTGNEWYTVRPVAP</sequence>
<name>A0A4P9UQF8_METBY</name>
<evidence type="ECO:0000313" key="2">
    <source>
        <dbReference type="Proteomes" id="UP000305881"/>
    </source>
</evidence>
<dbReference type="Proteomes" id="UP000305881">
    <property type="component" value="Chromosome"/>
</dbReference>
<dbReference type="KEGG" id="mbur:EQU24_16535"/>
<keyword evidence="2" id="KW-1185">Reference proteome</keyword>
<gene>
    <name evidence="1" type="ORF">EQU24_16535</name>
</gene>
<evidence type="ECO:0000313" key="1">
    <source>
        <dbReference type="EMBL" id="QCW83669.1"/>
    </source>
</evidence>
<dbReference type="AlphaFoldDB" id="A0A4P9UQF8"/>
<reference evidence="2" key="1">
    <citation type="journal article" date="2019" name="J. Bacteriol.">
        <title>A Mutagenic Screen Identifies a TonB-Dependent Receptor Required for the Lanthanide Metal Switch in the Type I Methanotroph 'Methylotuvimicrobium buryatense' 5GB1C.</title>
        <authorList>
            <person name="Groom J.D."/>
            <person name="Ford S.M."/>
            <person name="Pesesky M.W."/>
            <person name="Lidstrom M.E."/>
        </authorList>
    </citation>
    <scope>NUCLEOTIDE SEQUENCE [LARGE SCALE GENOMIC DNA]</scope>
    <source>
        <strain evidence="2">5GB1C</strain>
    </source>
</reference>
<dbReference type="STRING" id="675511.GCA_000341735_04148"/>
<organism evidence="1 2">
    <name type="scientific">Methylotuvimicrobium buryatense</name>
    <name type="common">Methylomicrobium buryatense</name>
    <dbReference type="NCBI Taxonomy" id="95641"/>
    <lineage>
        <taxon>Bacteria</taxon>
        <taxon>Pseudomonadati</taxon>
        <taxon>Pseudomonadota</taxon>
        <taxon>Gammaproteobacteria</taxon>
        <taxon>Methylococcales</taxon>
        <taxon>Methylococcaceae</taxon>
        <taxon>Methylotuvimicrobium</taxon>
    </lineage>
</organism>
<dbReference type="OrthoDB" id="5566150at2"/>